<dbReference type="Gene3D" id="3.40.50.1820">
    <property type="entry name" value="alpha/beta hydrolase"/>
    <property type="match status" value="1"/>
</dbReference>
<comment type="similarity">
    <text evidence="3">Belongs to the AB hydrolase superfamily. ABHD14 family.</text>
</comment>
<dbReference type="GO" id="GO:0005737">
    <property type="term" value="C:cytoplasm"/>
    <property type="evidence" value="ECO:0007669"/>
    <property type="project" value="UniProtKB-SubCell"/>
</dbReference>
<gene>
    <name evidence="6" type="ORF">PL9214490259</name>
</gene>
<keyword evidence="7" id="KW-1185">Reference proteome</keyword>
<evidence type="ECO:0000259" key="5">
    <source>
        <dbReference type="Pfam" id="PF12697"/>
    </source>
</evidence>
<dbReference type="Proteomes" id="UP000184315">
    <property type="component" value="Unassembled WGS sequence"/>
</dbReference>
<dbReference type="Pfam" id="PF12697">
    <property type="entry name" value="Abhydrolase_6"/>
    <property type="match status" value="1"/>
</dbReference>
<dbReference type="OrthoDB" id="9775557at2"/>
<evidence type="ECO:0000313" key="7">
    <source>
        <dbReference type="Proteomes" id="UP000184315"/>
    </source>
</evidence>
<dbReference type="AlphaFoldDB" id="A0A1J1LJM7"/>
<feature type="domain" description="AB hydrolase-1" evidence="4">
    <location>
        <begin position="133"/>
        <end position="180"/>
    </location>
</feature>
<evidence type="ECO:0000256" key="2">
    <source>
        <dbReference type="ARBA" id="ARBA00022490"/>
    </source>
</evidence>
<dbReference type="InterPro" id="IPR029058">
    <property type="entry name" value="AB_hydrolase_fold"/>
</dbReference>
<dbReference type="STRING" id="671072.PL9214490259"/>
<dbReference type="InterPro" id="IPR000073">
    <property type="entry name" value="AB_hydrolase_1"/>
</dbReference>
<keyword evidence="2" id="KW-0963">Cytoplasm</keyword>
<organism evidence="6 7">
    <name type="scientific">Planktothrix tepida PCC 9214</name>
    <dbReference type="NCBI Taxonomy" id="671072"/>
    <lineage>
        <taxon>Bacteria</taxon>
        <taxon>Bacillati</taxon>
        <taxon>Cyanobacteriota</taxon>
        <taxon>Cyanophyceae</taxon>
        <taxon>Oscillatoriophycideae</taxon>
        <taxon>Oscillatoriales</taxon>
        <taxon>Microcoleaceae</taxon>
        <taxon>Planktothrix</taxon>
    </lineage>
</organism>
<dbReference type="RefSeq" id="WP_072719415.1">
    <property type="nucleotide sequence ID" value="NZ_LN889801.1"/>
</dbReference>
<evidence type="ECO:0000259" key="4">
    <source>
        <dbReference type="Pfam" id="PF00561"/>
    </source>
</evidence>
<feature type="domain" description="AB hydrolase-1" evidence="5">
    <location>
        <begin position="29"/>
        <end position="125"/>
    </location>
</feature>
<name>A0A1J1LJM7_9CYAN</name>
<evidence type="ECO:0000256" key="3">
    <source>
        <dbReference type="ARBA" id="ARBA00037942"/>
    </source>
</evidence>
<proteinExistence type="inferred from homology"/>
<comment type="subcellular location">
    <subcellularLocation>
        <location evidence="1">Cytoplasm</location>
    </subcellularLocation>
</comment>
<sequence length="201" mass="22337">MTKVLSNFIQIKEAKIHFLEVGNSQNPSVLFLHGASFKAKTWQEIGTLELMGQNQYHAIAVDLPGYGKSQSFSGNRVELLLELIDHLNLSGCVLVSPSMSGNYSLPFIAQHSDRLGGFVAVAPVGIPQMVEHLQRISLPTLAIWGSNDRIVPLDHAKLLQQFMPNVQIVILEQAGHACYMKATPKFHEHLMEFVNRINSHS</sequence>
<dbReference type="PANTHER" id="PTHR46197:SF3">
    <property type="entry name" value="AB HYDROLASE-1 DOMAIN-CONTAINING PROTEIN"/>
    <property type="match status" value="1"/>
</dbReference>
<accession>A0A1J1LJM7</accession>
<dbReference type="SUPFAM" id="SSF53474">
    <property type="entry name" value="alpha/beta-Hydrolases"/>
    <property type="match status" value="1"/>
</dbReference>
<protein>
    <recommendedName>
        <fullName evidence="4 5">AB hydrolase-1 domain-containing protein</fullName>
    </recommendedName>
</protein>
<dbReference type="PANTHER" id="PTHR46197">
    <property type="entry name" value="PROTEIN ABHD14B-LIKE"/>
    <property type="match status" value="1"/>
</dbReference>
<dbReference type="Pfam" id="PF00561">
    <property type="entry name" value="Abhydrolase_1"/>
    <property type="match status" value="1"/>
</dbReference>
<evidence type="ECO:0000313" key="6">
    <source>
        <dbReference type="EMBL" id="CUR32712.1"/>
    </source>
</evidence>
<reference evidence="7" key="1">
    <citation type="submission" date="2015-10" db="EMBL/GenBank/DDBJ databases">
        <authorList>
            <person name="Regsiter A."/>
            <person name="william w."/>
        </authorList>
    </citation>
    <scope>NUCLEOTIDE SEQUENCE [LARGE SCALE GENOMIC DNA]</scope>
</reference>
<evidence type="ECO:0000256" key="1">
    <source>
        <dbReference type="ARBA" id="ARBA00004496"/>
    </source>
</evidence>
<dbReference type="EMBL" id="CZDF01000154">
    <property type="protein sequence ID" value="CUR32712.1"/>
    <property type="molecule type" value="Genomic_DNA"/>
</dbReference>